<gene>
    <name evidence="1" type="ORF">MILVUS5_LOCUS11270</name>
</gene>
<evidence type="ECO:0000313" key="2">
    <source>
        <dbReference type="Proteomes" id="UP001177021"/>
    </source>
</evidence>
<accession>A0ACB0JDE1</accession>
<reference evidence="1" key="1">
    <citation type="submission" date="2023-10" db="EMBL/GenBank/DDBJ databases">
        <authorList>
            <person name="Rodriguez Cubillos JULIANA M."/>
            <person name="De Vega J."/>
        </authorList>
    </citation>
    <scope>NUCLEOTIDE SEQUENCE</scope>
</reference>
<proteinExistence type="predicted"/>
<organism evidence="1 2">
    <name type="scientific">Trifolium pratense</name>
    <name type="common">Red clover</name>
    <dbReference type="NCBI Taxonomy" id="57577"/>
    <lineage>
        <taxon>Eukaryota</taxon>
        <taxon>Viridiplantae</taxon>
        <taxon>Streptophyta</taxon>
        <taxon>Embryophyta</taxon>
        <taxon>Tracheophyta</taxon>
        <taxon>Spermatophyta</taxon>
        <taxon>Magnoliopsida</taxon>
        <taxon>eudicotyledons</taxon>
        <taxon>Gunneridae</taxon>
        <taxon>Pentapetalae</taxon>
        <taxon>rosids</taxon>
        <taxon>fabids</taxon>
        <taxon>Fabales</taxon>
        <taxon>Fabaceae</taxon>
        <taxon>Papilionoideae</taxon>
        <taxon>50 kb inversion clade</taxon>
        <taxon>NPAAA clade</taxon>
        <taxon>Hologalegina</taxon>
        <taxon>IRL clade</taxon>
        <taxon>Trifolieae</taxon>
        <taxon>Trifolium</taxon>
    </lineage>
</organism>
<dbReference type="Proteomes" id="UP001177021">
    <property type="component" value="Unassembled WGS sequence"/>
</dbReference>
<evidence type="ECO:0000313" key="1">
    <source>
        <dbReference type="EMBL" id="CAJ2641667.1"/>
    </source>
</evidence>
<comment type="caution">
    <text evidence="1">The sequence shown here is derived from an EMBL/GenBank/DDBJ whole genome shotgun (WGS) entry which is preliminary data.</text>
</comment>
<name>A0ACB0JDE1_TRIPR</name>
<protein>
    <submittedName>
        <fullName evidence="1">Uncharacterized protein</fullName>
    </submittedName>
</protein>
<sequence>MFKELTTGSYRIPWLIWIQLIVLILLFALFYFFTIVFDDDAATVSALPETSSASTKGFLFEEIQQIDNDSIAPVSTNRQHQITLEGGRNRSIKGEKGCSSSMRSGEIMEAGDSSTKLSFHPCQFFQSATVAFLKCFGLDSTSDETSSNRKRRKRKES</sequence>
<dbReference type="EMBL" id="CASHSV030000024">
    <property type="protein sequence ID" value="CAJ2641667.1"/>
    <property type="molecule type" value="Genomic_DNA"/>
</dbReference>
<keyword evidence="2" id="KW-1185">Reference proteome</keyword>